<dbReference type="AlphaFoldDB" id="A0A9I9EAH9"/>
<feature type="region of interest" description="Disordered" evidence="1">
    <location>
        <begin position="54"/>
        <end position="75"/>
    </location>
</feature>
<dbReference type="EnsemblPlants" id="MELO3C030901.2.1">
    <property type="protein sequence ID" value="MELO3C030901.2.1"/>
    <property type="gene ID" value="MELO3C030901.2"/>
</dbReference>
<organism evidence="2">
    <name type="scientific">Cucumis melo</name>
    <name type="common">Muskmelon</name>
    <dbReference type="NCBI Taxonomy" id="3656"/>
    <lineage>
        <taxon>Eukaryota</taxon>
        <taxon>Viridiplantae</taxon>
        <taxon>Streptophyta</taxon>
        <taxon>Embryophyta</taxon>
        <taxon>Tracheophyta</taxon>
        <taxon>Spermatophyta</taxon>
        <taxon>Magnoliopsida</taxon>
        <taxon>eudicotyledons</taxon>
        <taxon>Gunneridae</taxon>
        <taxon>Pentapetalae</taxon>
        <taxon>rosids</taxon>
        <taxon>fabids</taxon>
        <taxon>Cucurbitales</taxon>
        <taxon>Cucurbitaceae</taxon>
        <taxon>Benincaseae</taxon>
        <taxon>Cucumis</taxon>
    </lineage>
</organism>
<evidence type="ECO:0000256" key="1">
    <source>
        <dbReference type="SAM" id="MobiDB-lite"/>
    </source>
</evidence>
<accession>A0A9I9EAH9</accession>
<dbReference type="Gramene" id="MELO3C030901.2.1">
    <property type="protein sequence ID" value="MELO3C030901.2.1"/>
    <property type="gene ID" value="MELO3C030901.2"/>
</dbReference>
<evidence type="ECO:0000313" key="2">
    <source>
        <dbReference type="EnsemblPlants" id="MELO3C030901.2.1"/>
    </source>
</evidence>
<protein>
    <submittedName>
        <fullName evidence="2">Uncharacterized protein</fullName>
    </submittedName>
</protein>
<reference evidence="2" key="1">
    <citation type="submission" date="2023-03" db="UniProtKB">
        <authorList>
            <consortium name="EnsemblPlants"/>
        </authorList>
    </citation>
    <scope>IDENTIFICATION</scope>
</reference>
<name>A0A9I9EAH9_CUCME</name>
<sequence length="143" mass="15943">MSGGKNKNGALMSPHNPSQFLSFSSISSHFLPSLLHIATIPPPPLEEISCIQSTPSRRITHHRRPSCPTRTLLSSNSSSNSVVLATTVEHKWRVKEILPSGLTSVSKPRWNNKKKQKPSYKSISYQLLNQMSVYSRMMKAVSD</sequence>
<proteinExistence type="predicted"/>